<dbReference type="InParanoid" id="G8ZUY7"/>
<organism evidence="2 3">
    <name type="scientific">Torulaspora delbrueckii</name>
    <name type="common">Yeast</name>
    <name type="synonym">Candida colliculosa</name>
    <dbReference type="NCBI Taxonomy" id="4950"/>
    <lineage>
        <taxon>Eukaryota</taxon>
        <taxon>Fungi</taxon>
        <taxon>Dikarya</taxon>
        <taxon>Ascomycota</taxon>
        <taxon>Saccharomycotina</taxon>
        <taxon>Saccharomycetes</taxon>
        <taxon>Saccharomycetales</taxon>
        <taxon>Saccharomycetaceae</taxon>
        <taxon>Torulaspora</taxon>
    </lineage>
</organism>
<dbReference type="InterPro" id="IPR018838">
    <property type="entry name" value="ZGRF1-like_N"/>
</dbReference>
<dbReference type="GeneID" id="11503832"/>
<dbReference type="OrthoDB" id="6513042at2759"/>
<dbReference type="HOGENOM" id="CLU_1939759_0_0_1"/>
<dbReference type="AlphaFoldDB" id="G8ZUY7"/>
<dbReference type="RefSeq" id="XP_003681642.1">
    <property type="nucleotide sequence ID" value="XM_003681594.1"/>
</dbReference>
<name>G8ZUY7_TORDE</name>
<dbReference type="STRING" id="1076872.G8ZUY7"/>
<protein>
    <recommendedName>
        <fullName evidence="1">5'-3' DNA helicase ZGRF1-like N-terminal domain-containing protein</fullName>
    </recommendedName>
</protein>
<keyword evidence="3" id="KW-1185">Reference proteome</keyword>
<dbReference type="eggNOG" id="ENOG502S1MC">
    <property type="taxonomic scope" value="Eukaryota"/>
</dbReference>
<proteinExistence type="predicted"/>
<feature type="domain" description="5'-3' DNA helicase ZGRF1-like N-terminal" evidence="1">
    <location>
        <begin position="2"/>
        <end position="87"/>
    </location>
</feature>
<dbReference type="KEGG" id="tdl:TDEL_0E01880"/>
<evidence type="ECO:0000259" key="1">
    <source>
        <dbReference type="Pfam" id="PF10382"/>
    </source>
</evidence>
<sequence length="145" mass="16855">MEYSCQYSDQVRKKHKTWHDGSIKFIKSTKRLTLYSLDQRKQSLSSTFMTNSRDLEKVLDPRGFDVEEHRVFGRYVVIISGILRNSESGGHHRTSGDPLALRMKPFKAPRTVANRPLVRHRVVISQPVGGRSRRIRRVCHQPIML</sequence>
<accession>G8ZUY7</accession>
<evidence type="ECO:0000313" key="3">
    <source>
        <dbReference type="Proteomes" id="UP000005627"/>
    </source>
</evidence>
<dbReference type="Pfam" id="PF10382">
    <property type="entry name" value="ZGRF1-like_N"/>
    <property type="match status" value="1"/>
</dbReference>
<dbReference type="Proteomes" id="UP000005627">
    <property type="component" value="Chromosome 5"/>
</dbReference>
<evidence type="ECO:0000313" key="2">
    <source>
        <dbReference type="EMBL" id="CCE92431.1"/>
    </source>
</evidence>
<dbReference type="EMBL" id="HE616746">
    <property type="protein sequence ID" value="CCE92431.1"/>
    <property type="molecule type" value="Genomic_DNA"/>
</dbReference>
<reference evidence="2 3" key="1">
    <citation type="journal article" date="2011" name="Proc. Natl. Acad. Sci. U.S.A.">
        <title>Evolutionary erosion of yeast sex chromosomes by mating-type switching accidents.</title>
        <authorList>
            <person name="Gordon J.L."/>
            <person name="Armisen D."/>
            <person name="Proux-Wera E."/>
            <person name="Oheigeartaigh S.S."/>
            <person name="Byrne K.P."/>
            <person name="Wolfe K.H."/>
        </authorList>
    </citation>
    <scope>NUCLEOTIDE SEQUENCE [LARGE SCALE GENOMIC DNA]</scope>
    <source>
        <strain evidence="3">ATCC 10662 / CBS 1146 / NBRC 0425 / NCYC 2629 / NRRL Y-866</strain>
    </source>
</reference>
<gene>
    <name evidence="2" type="primary">TDEL0E01880</name>
    <name evidence="2" type="ORF">TDEL_0E01880</name>
</gene>